<dbReference type="EMBL" id="JXQG01000005">
    <property type="protein sequence ID" value="KKZ13096.1"/>
    <property type="molecule type" value="Genomic_DNA"/>
</dbReference>
<reference evidence="2 3" key="1">
    <citation type="submission" date="2015-01" db="EMBL/GenBank/DDBJ databases">
        <title>Lifestyle Evolution in Cyanobacterial Symbionts of Sponges.</title>
        <authorList>
            <person name="Burgsdorf I."/>
            <person name="Slaby B.M."/>
            <person name="Handley K.M."/>
            <person name="Haber M."/>
            <person name="Blom J."/>
            <person name="Marshall C.W."/>
            <person name="Gilbert J.A."/>
            <person name="Hentschel U."/>
            <person name="Steindler L."/>
        </authorList>
    </citation>
    <scope>NUCLEOTIDE SEQUENCE [LARGE SCALE GENOMIC DNA]</scope>
    <source>
        <strain evidence="2">SP3</strain>
    </source>
</reference>
<gene>
    <name evidence="2" type="ORF">TE42_01575</name>
</gene>
<keyword evidence="1" id="KW-1133">Transmembrane helix</keyword>
<name>A0A0G2HMD5_9SYNE</name>
<feature type="transmembrane region" description="Helical" evidence="1">
    <location>
        <begin position="67"/>
        <end position="85"/>
    </location>
</feature>
<organism evidence="2 3">
    <name type="scientific">Candidatus Synechococcus spongiarum SP3</name>
    <dbReference type="NCBI Taxonomy" id="1604020"/>
    <lineage>
        <taxon>Bacteria</taxon>
        <taxon>Bacillati</taxon>
        <taxon>Cyanobacteriota</taxon>
        <taxon>Cyanophyceae</taxon>
        <taxon>Synechococcales</taxon>
        <taxon>Synechococcaceae</taxon>
        <taxon>Synechococcus</taxon>
    </lineage>
</organism>
<dbReference type="Proteomes" id="UP000035067">
    <property type="component" value="Unassembled WGS sequence"/>
</dbReference>
<evidence type="ECO:0000313" key="3">
    <source>
        <dbReference type="Proteomes" id="UP000035067"/>
    </source>
</evidence>
<feature type="transmembrane region" description="Helical" evidence="1">
    <location>
        <begin position="28"/>
        <end position="61"/>
    </location>
</feature>
<comment type="caution">
    <text evidence="2">The sequence shown here is derived from an EMBL/GenBank/DDBJ whole genome shotgun (WGS) entry which is preliminary data.</text>
</comment>
<keyword evidence="1" id="KW-0472">Membrane</keyword>
<dbReference type="PATRIC" id="fig|1604020.3.peg.1415"/>
<protein>
    <submittedName>
        <fullName evidence="2">Uncharacterized protein</fullName>
    </submittedName>
</protein>
<evidence type="ECO:0000313" key="2">
    <source>
        <dbReference type="EMBL" id="KKZ13096.1"/>
    </source>
</evidence>
<evidence type="ECO:0000256" key="1">
    <source>
        <dbReference type="SAM" id="Phobius"/>
    </source>
</evidence>
<accession>A0A0G2HMD5</accession>
<sequence length="117" mass="13174">MSLPANAIETPTIGKVWRQLKDNGRTFAAIWGIILITTVVPFVVLSNFIASLAIRFLFPFLFPWLGLHWWLSVTILFMLIAATYYTTDYCPAPGKIVDILISKPLRYLLAGLFLTSP</sequence>
<proteinExistence type="predicted"/>
<keyword evidence="1" id="KW-0812">Transmembrane</keyword>
<dbReference type="AlphaFoldDB" id="A0A0G2HMD5"/>